<dbReference type="PANTHER" id="PTHR43134">
    <property type="entry name" value="SIGNAL RECOGNITION PARTICLE RECEPTOR SUBUNIT ALPHA"/>
    <property type="match status" value="1"/>
</dbReference>
<evidence type="ECO:0000313" key="11">
    <source>
        <dbReference type="EMBL" id="ATG97525.1"/>
    </source>
</evidence>
<dbReference type="Gene3D" id="3.40.50.300">
    <property type="entry name" value="P-loop containing nucleotide triphosphate hydrolases"/>
    <property type="match status" value="1"/>
</dbReference>
<dbReference type="InterPro" id="IPR013822">
    <property type="entry name" value="Signal_recog_particl_SRP54_hlx"/>
</dbReference>
<evidence type="ECO:0000256" key="4">
    <source>
        <dbReference type="ARBA" id="ARBA00022801"/>
    </source>
</evidence>
<comment type="subunit">
    <text evidence="9">Part of the signal recognition particle protein translocation system, which is composed of SRP and FtsY.</text>
</comment>
<keyword evidence="6 9" id="KW-0472">Membrane</keyword>
<evidence type="ECO:0000256" key="9">
    <source>
        <dbReference type="HAMAP-Rule" id="MF_00920"/>
    </source>
</evidence>
<dbReference type="GO" id="GO:0005737">
    <property type="term" value="C:cytoplasm"/>
    <property type="evidence" value="ECO:0007669"/>
    <property type="project" value="UniProtKB-SubCell"/>
</dbReference>
<evidence type="ECO:0000256" key="6">
    <source>
        <dbReference type="ARBA" id="ARBA00023136"/>
    </source>
</evidence>
<dbReference type="InterPro" id="IPR042101">
    <property type="entry name" value="SRP54_N_sf"/>
</dbReference>
<dbReference type="KEGG" id="mlac:CP520_02025"/>
<gene>
    <name evidence="9" type="primary">ftsY</name>
    <name evidence="11" type="ORF">CP520_02025</name>
</gene>
<dbReference type="EMBL" id="CP023668">
    <property type="protein sequence ID" value="ATG97525.1"/>
    <property type="molecule type" value="Genomic_DNA"/>
</dbReference>
<dbReference type="GO" id="GO:0005047">
    <property type="term" value="F:signal recognition particle binding"/>
    <property type="evidence" value="ECO:0007669"/>
    <property type="project" value="TreeGrafter"/>
</dbReference>
<protein>
    <recommendedName>
        <fullName evidence="9">Signal recognition particle receptor FtsY</fullName>
        <shortName evidence="9">SRP receptor</shortName>
        <ecNumber evidence="9">3.6.5.4</ecNumber>
    </recommendedName>
</protein>
<dbReference type="CDD" id="cd17874">
    <property type="entry name" value="FtsY"/>
    <property type="match status" value="1"/>
</dbReference>
<evidence type="ECO:0000256" key="1">
    <source>
        <dbReference type="ARBA" id="ARBA00022475"/>
    </source>
</evidence>
<dbReference type="HAMAP" id="MF_00920">
    <property type="entry name" value="FtsY"/>
    <property type="match status" value="1"/>
</dbReference>
<keyword evidence="4 9" id="KW-0378">Hydrolase</keyword>
<evidence type="ECO:0000256" key="8">
    <source>
        <dbReference type="ARBA" id="ARBA00048027"/>
    </source>
</evidence>
<dbReference type="Pfam" id="PF00448">
    <property type="entry name" value="SRP54"/>
    <property type="match status" value="1"/>
</dbReference>
<evidence type="ECO:0000256" key="10">
    <source>
        <dbReference type="SAM" id="MobiDB-lite"/>
    </source>
</evidence>
<dbReference type="Gene3D" id="1.20.120.140">
    <property type="entry name" value="Signal recognition particle SRP54, nucleotide-binding domain"/>
    <property type="match status" value="1"/>
</dbReference>
<dbReference type="GO" id="GO:0003924">
    <property type="term" value="F:GTPase activity"/>
    <property type="evidence" value="ECO:0007669"/>
    <property type="project" value="UniProtKB-UniRule"/>
</dbReference>
<evidence type="ECO:0000313" key="12">
    <source>
        <dbReference type="Proteomes" id="UP000232227"/>
    </source>
</evidence>
<comment type="similarity">
    <text evidence="9">Belongs to the GTP-binding SRP family. FtsY subfamily.</text>
</comment>
<feature type="binding site" evidence="9">
    <location>
        <begin position="223"/>
        <end position="230"/>
    </location>
    <ligand>
        <name>GTP</name>
        <dbReference type="ChEBI" id="CHEBI:37565"/>
    </ligand>
</feature>
<dbReference type="GO" id="GO:0006614">
    <property type="term" value="P:SRP-dependent cotranslational protein targeting to membrane"/>
    <property type="evidence" value="ECO:0007669"/>
    <property type="project" value="InterPro"/>
</dbReference>
<dbReference type="InterPro" id="IPR000897">
    <property type="entry name" value="SRP54_GTPase_dom"/>
</dbReference>
<dbReference type="GO" id="GO:0005525">
    <property type="term" value="F:GTP binding"/>
    <property type="evidence" value="ECO:0007669"/>
    <property type="project" value="UniProtKB-UniRule"/>
</dbReference>
<keyword evidence="12" id="KW-1185">Reference proteome</keyword>
<feature type="compositionally biased region" description="Basic and acidic residues" evidence="10">
    <location>
        <begin position="31"/>
        <end position="42"/>
    </location>
</feature>
<organism evidence="11 12">
    <name type="scientific">Mesoplasma lactucae ATCC 49193</name>
    <dbReference type="NCBI Taxonomy" id="81460"/>
    <lineage>
        <taxon>Bacteria</taxon>
        <taxon>Bacillati</taxon>
        <taxon>Mycoplasmatota</taxon>
        <taxon>Mollicutes</taxon>
        <taxon>Entomoplasmatales</taxon>
        <taxon>Entomoplasmataceae</taxon>
        <taxon>Mesoplasma</taxon>
    </lineage>
</organism>
<dbReference type="SUPFAM" id="SSF47364">
    <property type="entry name" value="Domain of the SRP/SRP receptor G-proteins"/>
    <property type="match status" value="1"/>
</dbReference>
<accession>A0A291IRF5</accession>
<evidence type="ECO:0000256" key="7">
    <source>
        <dbReference type="ARBA" id="ARBA00023170"/>
    </source>
</evidence>
<comment type="catalytic activity">
    <reaction evidence="8 9">
        <text>GTP + H2O = GDP + phosphate + H(+)</text>
        <dbReference type="Rhea" id="RHEA:19669"/>
        <dbReference type="ChEBI" id="CHEBI:15377"/>
        <dbReference type="ChEBI" id="CHEBI:15378"/>
        <dbReference type="ChEBI" id="CHEBI:37565"/>
        <dbReference type="ChEBI" id="CHEBI:43474"/>
        <dbReference type="ChEBI" id="CHEBI:58189"/>
        <dbReference type="EC" id="3.6.5.4"/>
    </reaction>
</comment>
<dbReference type="FunFam" id="3.40.50.300:FF:000053">
    <property type="entry name" value="Signal recognition particle receptor FtsY"/>
    <property type="match status" value="1"/>
</dbReference>
<feature type="region of interest" description="Disordered" evidence="10">
    <location>
        <begin position="80"/>
        <end position="122"/>
    </location>
</feature>
<dbReference type="EC" id="3.6.5.4" evidence="9"/>
<dbReference type="InterPro" id="IPR003593">
    <property type="entry name" value="AAA+_ATPase"/>
</dbReference>
<keyword evidence="2 9" id="KW-0963">Cytoplasm</keyword>
<keyword evidence="5 9" id="KW-0342">GTP-binding</keyword>
<keyword evidence="7 9" id="KW-0675">Receptor</keyword>
<comment type="function">
    <text evidence="9">Involved in targeting and insertion of nascent membrane proteins into the cytoplasmic membrane. Acts as a receptor for the complex formed by the signal recognition particle (SRP) and the ribosome-nascent chain (RNC).</text>
</comment>
<dbReference type="PANTHER" id="PTHR43134:SF1">
    <property type="entry name" value="SIGNAL RECOGNITION PARTICLE RECEPTOR SUBUNIT ALPHA"/>
    <property type="match status" value="1"/>
</dbReference>
<dbReference type="SMART" id="SM00963">
    <property type="entry name" value="SRP54_N"/>
    <property type="match status" value="1"/>
</dbReference>
<feature type="binding site" evidence="9">
    <location>
        <begin position="370"/>
        <end position="373"/>
    </location>
    <ligand>
        <name>GTP</name>
        <dbReference type="ChEBI" id="CHEBI:37565"/>
    </ligand>
</feature>
<dbReference type="InterPro" id="IPR027417">
    <property type="entry name" value="P-loop_NTPase"/>
</dbReference>
<dbReference type="PROSITE" id="PS00300">
    <property type="entry name" value="SRP54"/>
    <property type="match status" value="1"/>
</dbReference>
<feature type="binding site" evidence="9">
    <location>
        <begin position="306"/>
        <end position="310"/>
    </location>
    <ligand>
        <name>GTP</name>
        <dbReference type="ChEBI" id="CHEBI:37565"/>
    </ligand>
</feature>
<keyword evidence="3 9" id="KW-0547">Nucleotide-binding</keyword>
<evidence type="ECO:0000256" key="3">
    <source>
        <dbReference type="ARBA" id="ARBA00022741"/>
    </source>
</evidence>
<proteinExistence type="inferred from homology"/>
<evidence type="ECO:0000256" key="5">
    <source>
        <dbReference type="ARBA" id="ARBA00023134"/>
    </source>
</evidence>
<dbReference type="InterPro" id="IPR004390">
    <property type="entry name" value="SR_rcpt_FtsY"/>
</dbReference>
<name>A0A291IRF5_9MOLU</name>
<dbReference type="AlphaFoldDB" id="A0A291IRF5"/>
<dbReference type="InterPro" id="IPR036225">
    <property type="entry name" value="SRP/SRP_N"/>
</dbReference>
<dbReference type="NCBIfam" id="TIGR00064">
    <property type="entry name" value="ftsY"/>
    <property type="match status" value="1"/>
</dbReference>
<dbReference type="OrthoDB" id="9804720at2"/>
<sequence>MGFWNNFKKKREENKKHKDEEKVISASAKQVKKDEHQTEKTVNEIQHEVNKKEDKTEHVVKKEIKTDVYELEKEVDKDFKDAPKPVKKEAKLSEKELKKLSKQEEKRVKKLHKEREKQQKANKALLKSSLTFSKDIKKLSKKYKQPNDEFYEELEEALIKTDMGMKLVLEISRNLQKKLKSNASFDDVKEALTQEIYDIYHSRKDDYSLDYQDGRLNIFMVIGVNGSGKTTSVAKLANFYASQGKKVLIAAADTFRAGAIEQLEHWIADRLENVDLYKGKTTDPSSVVFDAIKKAQDENYDLLIIDTAGRLQNKQNLMKELEKMNSIVQRFDKKAPHETLLVIDATTGQNGVIQAQEFDGVTNISGIILTKMDGTSKGGIALSIKDQLNIPVKLVGIGEQVDDLVEFNADDYIYGLTSGFMEEDNTENE</sequence>
<dbReference type="SMART" id="SM00962">
    <property type="entry name" value="SRP54"/>
    <property type="match status" value="1"/>
</dbReference>
<feature type="region of interest" description="Disordered" evidence="10">
    <location>
        <begin position="1"/>
        <end position="42"/>
    </location>
</feature>
<evidence type="ECO:0000256" key="2">
    <source>
        <dbReference type="ARBA" id="ARBA00022490"/>
    </source>
</evidence>
<comment type="subcellular location">
    <subcellularLocation>
        <location evidence="9">Cell membrane</location>
        <topology evidence="9">Peripheral membrane protein</topology>
        <orientation evidence="9">Cytoplasmic side</orientation>
    </subcellularLocation>
    <subcellularLocation>
        <location evidence="9">Cytoplasm</location>
    </subcellularLocation>
</comment>
<dbReference type="Proteomes" id="UP000232227">
    <property type="component" value="Chromosome"/>
</dbReference>
<dbReference type="SUPFAM" id="SSF52540">
    <property type="entry name" value="P-loop containing nucleoside triphosphate hydrolases"/>
    <property type="match status" value="1"/>
</dbReference>
<dbReference type="SMART" id="SM00382">
    <property type="entry name" value="AAA"/>
    <property type="match status" value="1"/>
</dbReference>
<feature type="compositionally biased region" description="Basic and acidic residues" evidence="10">
    <location>
        <begin position="80"/>
        <end position="119"/>
    </location>
</feature>
<reference evidence="11 12" key="1">
    <citation type="submission" date="2017-09" db="EMBL/GenBank/DDBJ databases">
        <title>SPAdes assembly of the Mesoplasma lactucae genome.</title>
        <authorList>
            <person name="Knight T.F."/>
            <person name="Rubinstein R."/>
            <person name="Citino T."/>
        </authorList>
    </citation>
    <scope>NUCLEOTIDE SEQUENCE [LARGE SCALE GENOMIC DNA]</scope>
    <source>
        <strain evidence="11 12">831-C4</strain>
    </source>
</reference>
<keyword evidence="1 9" id="KW-1003">Cell membrane</keyword>
<dbReference type="GO" id="GO:0005886">
    <property type="term" value="C:plasma membrane"/>
    <property type="evidence" value="ECO:0007669"/>
    <property type="project" value="UniProtKB-SubCell"/>
</dbReference>
<dbReference type="Pfam" id="PF02881">
    <property type="entry name" value="SRP54_N"/>
    <property type="match status" value="1"/>
</dbReference>
<dbReference type="RefSeq" id="WP_096862813.1">
    <property type="nucleotide sequence ID" value="NZ_CP023668.1"/>
</dbReference>
<feature type="compositionally biased region" description="Basic and acidic residues" evidence="10">
    <location>
        <begin position="10"/>
        <end position="23"/>
    </location>
</feature>